<feature type="compositionally biased region" description="Basic and acidic residues" evidence="1">
    <location>
        <begin position="32"/>
        <end position="41"/>
    </location>
</feature>
<gene>
    <name evidence="2" type="ORF">A4U43_C05F16750</name>
</gene>
<name>A0A5P1ES29_ASPOF</name>
<protein>
    <submittedName>
        <fullName evidence="2">Uncharacterized protein</fullName>
    </submittedName>
</protein>
<feature type="compositionally biased region" description="Basic and acidic residues" evidence="1">
    <location>
        <begin position="1"/>
        <end position="17"/>
    </location>
</feature>
<organism evidence="2 3">
    <name type="scientific">Asparagus officinalis</name>
    <name type="common">Garden asparagus</name>
    <dbReference type="NCBI Taxonomy" id="4686"/>
    <lineage>
        <taxon>Eukaryota</taxon>
        <taxon>Viridiplantae</taxon>
        <taxon>Streptophyta</taxon>
        <taxon>Embryophyta</taxon>
        <taxon>Tracheophyta</taxon>
        <taxon>Spermatophyta</taxon>
        <taxon>Magnoliopsida</taxon>
        <taxon>Liliopsida</taxon>
        <taxon>Asparagales</taxon>
        <taxon>Asparagaceae</taxon>
        <taxon>Asparagoideae</taxon>
        <taxon>Asparagus</taxon>
    </lineage>
</organism>
<dbReference type="Proteomes" id="UP000243459">
    <property type="component" value="Chromosome 5"/>
</dbReference>
<feature type="compositionally biased region" description="Acidic residues" evidence="1">
    <location>
        <begin position="19"/>
        <end position="31"/>
    </location>
</feature>
<feature type="region of interest" description="Disordered" evidence="1">
    <location>
        <begin position="1"/>
        <end position="61"/>
    </location>
</feature>
<reference evidence="3" key="1">
    <citation type="journal article" date="2017" name="Nat. Commun.">
        <title>The asparagus genome sheds light on the origin and evolution of a young Y chromosome.</title>
        <authorList>
            <person name="Harkess A."/>
            <person name="Zhou J."/>
            <person name="Xu C."/>
            <person name="Bowers J.E."/>
            <person name="Van der Hulst R."/>
            <person name="Ayyampalayam S."/>
            <person name="Mercati F."/>
            <person name="Riccardi P."/>
            <person name="McKain M.R."/>
            <person name="Kakrana A."/>
            <person name="Tang H."/>
            <person name="Ray J."/>
            <person name="Groenendijk J."/>
            <person name="Arikit S."/>
            <person name="Mathioni S.M."/>
            <person name="Nakano M."/>
            <person name="Shan H."/>
            <person name="Telgmann-Rauber A."/>
            <person name="Kanno A."/>
            <person name="Yue Z."/>
            <person name="Chen H."/>
            <person name="Li W."/>
            <person name="Chen Y."/>
            <person name="Xu X."/>
            <person name="Zhang Y."/>
            <person name="Luo S."/>
            <person name="Chen H."/>
            <person name="Gao J."/>
            <person name="Mao Z."/>
            <person name="Pires J.C."/>
            <person name="Luo M."/>
            <person name="Kudrna D."/>
            <person name="Wing R.A."/>
            <person name="Meyers B.C."/>
            <person name="Yi K."/>
            <person name="Kong H."/>
            <person name="Lavrijsen P."/>
            <person name="Sunseri F."/>
            <person name="Falavigna A."/>
            <person name="Ye Y."/>
            <person name="Leebens-Mack J.H."/>
            <person name="Chen G."/>
        </authorList>
    </citation>
    <scope>NUCLEOTIDE SEQUENCE [LARGE SCALE GENOMIC DNA]</scope>
    <source>
        <strain evidence="3">cv. DH0086</strain>
    </source>
</reference>
<keyword evidence="3" id="KW-1185">Reference proteome</keyword>
<accession>A0A5P1ES29</accession>
<dbReference type="Gramene" id="ONK68855">
    <property type="protein sequence ID" value="ONK68855"/>
    <property type="gene ID" value="A4U43_C05F16750"/>
</dbReference>
<evidence type="ECO:0000313" key="2">
    <source>
        <dbReference type="EMBL" id="ONK68855.1"/>
    </source>
</evidence>
<dbReference type="EMBL" id="CM007385">
    <property type="protein sequence ID" value="ONK68855.1"/>
    <property type="molecule type" value="Genomic_DNA"/>
</dbReference>
<sequence length="151" mass="17085">MNFEAEEQRSSGDRAEIGAEIEPEIELIEPEVELRSSPSRDRGRRRSRPSPSGDWRWRSGDRAEIGGGGVEIEQRLKIRTCENSGKIQACLHSLKSIHINLQTECTSQGIHLLGLLPSANLLKFKHEIYNHFSEELRSLTRITPKSQLAEV</sequence>
<evidence type="ECO:0000313" key="3">
    <source>
        <dbReference type="Proteomes" id="UP000243459"/>
    </source>
</evidence>
<proteinExistence type="predicted"/>
<evidence type="ECO:0000256" key="1">
    <source>
        <dbReference type="SAM" id="MobiDB-lite"/>
    </source>
</evidence>
<dbReference type="AlphaFoldDB" id="A0A5P1ES29"/>